<sequence>MRYAIACQELTTALEILEAAGHLDQDAIAALNLYRGVVSHA</sequence>
<reference evidence="2" key="1">
    <citation type="journal article" date="2015" name="Genome">
        <title>Whole Genome Sequence of the Non-Microcystin-Producing Microcystis aeruginosa Strain NIES-44.</title>
        <authorList>
            <person name="Okano K."/>
            <person name="Miyata N."/>
            <person name="Ozaki Y."/>
        </authorList>
    </citation>
    <scope>NUCLEOTIDE SEQUENCE [LARGE SCALE GENOMIC DNA]</scope>
    <source>
        <strain evidence="2">NIES-44</strain>
    </source>
</reference>
<dbReference type="Proteomes" id="UP000030321">
    <property type="component" value="Unassembled WGS sequence"/>
</dbReference>
<evidence type="ECO:0000313" key="1">
    <source>
        <dbReference type="EMBL" id="GAL95935.1"/>
    </source>
</evidence>
<comment type="caution">
    <text evidence="1">The sequence shown here is derived from an EMBL/GenBank/DDBJ whole genome shotgun (WGS) entry which is preliminary data.</text>
</comment>
<dbReference type="AlphaFoldDB" id="A0A0A1W1W5"/>
<gene>
    <name evidence="1" type="ORF">N44_04791</name>
</gene>
<organism evidence="1 2">
    <name type="scientific">Microcystis aeruginosa NIES-44</name>
    <dbReference type="NCBI Taxonomy" id="449439"/>
    <lineage>
        <taxon>Bacteria</taxon>
        <taxon>Bacillati</taxon>
        <taxon>Cyanobacteriota</taxon>
        <taxon>Cyanophyceae</taxon>
        <taxon>Oscillatoriophycideae</taxon>
        <taxon>Chroococcales</taxon>
        <taxon>Microcystaceae</taxon>
        <taxon>Microcystis</taxon>
    </lineage>
</organism>
<evidence type="ECO:0000313" key="2">
    <source>
        <dbReference type="Proteomes" id="UP000030321"/>
    </source>
</evidence>
<dbReference type="EMBL" id="BBPA01000078">
    <property type="protein sequence ID" value="GAL95935.1"/>
    <property type="molecule type" value="Genomic_DNA"/>
</dbReference>
<proteinExistence type="predicted"/>
<name>A0A0A1W1W5_MICAE</name>
<accession>A0A0A1W1W5</accession>
<protein>
    <submittedName>
        <fullName evidence="1">Uncharacterized protein</fullName>
    </submittedName>
</protein>